<comment type="caution">
    <text evidence="1">The sequence shown here is derived from an EMBL/GenBank/DDBJ whole genome shotgun (WGS) entry which is preliminary data.</text>
</comment>
<dbReference type="Proteomes" id="UP001141992">
    <property type="component" value="Unassembled WGS sequence"/>
</dbReference>
<sequence>MKAQDVLPDDRDSAEFQGVTVRKGTVGAFLANARLWCDAATTPPARERAAADLREALPALRALGLFEVLQVRDPALRQWLETARE</sequence>
<dbReference type="AlphaFoldDB" id="A0A0D6HSI8"/>
<evidence type="ECO:0008006" key="3">
    <source>
        <dbReference type="Google" id="ProtNLM"/>
    </source>
</evidence>
<accession>A0A0D6HSI8</accession>
<gene>
    <name evidence="1" type="ORF">O9570_23885</name>
</gene>
<dbReference type="RefSeq" id="WP_024069077.1">
    <property type="nucleotide sequence ID" value="NZ_CABIYZ010000006.1"/>
</dbReference>
<protein>
    <recommendedName>
        <fullName evidence="3">Preprotein translocase subunit SecD</fullName>
    </recommendedName>
</protein>
<proteinExistence type="predicted"/>
<dbReference type="KEGG" id="axx:ERS451415_03205"/>
<dbReference type="EMBL" id="JAPZVI010000025">
    <property type="protein sequence ID" value="MCZ8404521.1"/>
    <property type="molecule type" value="Genomic_DNA"/>
</dbReference>
<name>A0A0D6HSI8_ALCXX</name>
<organism evidence="1 2">
    <name type="scientific">Alcaligenes xylosoxydans xylosoxydans</name>
    <name type="common">Achromobacter xylosoxidans</name>
    <dbReference type="NCBI Taxonomy" id="85698"/>
    <lineage>
        <taxon>Bacteria</taxon>
        <taxon>Pseudomonadati</taxon>
        <taxon>Pseudomonadota</taxon>
        <taxon>Betaproteobacteria</taxon>
        <taxon>Burkholderiales</taxon>
        <taxon>Alcaligenaceae</taxon>
        <taxon>Achromobacter</taxon>
    </lineage>
</organism>
<reference evidence="1" key="1">
    <citation type="submission" date="2022-12" db="EMBL/GenBank/DDBJ databases">
        <authorList>
            <person name="Voronina O.L."/>
            <person name="Kunda M.S."/>
            <person name="Ryzhova N."/>
            <person name="Aksenova E.I."/>
        </authorList>
    </citation>
    <scope>NUCLEOTIDE SEQUENCE</scope>
    <source>
        <strain evidence="1">SCCH136:Ach223948</strain>
    </source>
</reference>
<dbReference type="eggNOG" id="ENOG5033C79">
    <property type="taxonomic scope" value="Bacteria"/>
</dbReference>
<evidence type="ECO:0000313" key="1">
    <source>
        <dbReference type="EMBL" id="MCZ8404521.1"/>
    </source>
</evidence>
<evidence type="ECO:0000313" key="2">
    <source>
        <dbReference type="Proteomes" id="UP001141992"/>
    </source>
</evidence>